<comment type="subcellular location">
    <subcellularLocation>
        <location evidence="1">Cell outer membrane</location>
    </subcellularLocation>
</comment>
<gene>
    <name evidence="10" type="primary">vpoC</name>
    <name evidence="10" type="ORF">GCM10009098_33390</name>
</gene>
<dbReference type="SUPFAM" id="SSF56954">
    <property type="entry name" value="Outer membrane efflux proteins (OEP)"/>
    <property type="match status" value="1"/>
</dbReference>
<comment type="similarity">
    <text evidence="2">Belongs to the outer membrane factor (OMF) (TC 1.B.17) family.</text>
</comment>
<keyword evidence="5" id="KW-0812">Transmembrane</keyword>
<keyword evidence="9" id="KW-0732">Signal</keyword>
<dbReference type="EMBL" id="BAAAEO010000005">
    <property type="protein sequence ID" value="GAA0562564.1"/>
    <property type="molecule type" value="Genomic_DNA"/>
</dbReference>
<evidence type="ECO:0000256" key="9">
    <source>
        <dbReference type="SAM" id="SignalP"/>
    </source>
</evidence>
<dbReference type="Proteomes" id="UP001501169">
    <property type="component" value="Unassembled WGS sequence"/>
</dbReference>
<proteinExistence type="inferred from homology"/>
<evidence type="ECO:0000256" key="8">
    <source>
        <dbReference type="SAM" id="Coils"/>
    </source>
</evidence>
<keyword evidence="4" id="KW-1134">Transmembrane beta strand</keyword>
<feature type="coiled-coil region" evidence="8">
    <location>
        <begin position="116"/>
        <end position="175"/>
    </location>
</feature>
<keyword evidence="3" id="KW-0813">Transport</keyword>
<feature type="signal peptide" evidence="9">
    <location>
        <begin position="1"/>
        <end position="23"/>
    </location>
</feature>
<dbReference type="NCBIfam" id="NF007002">
    <property type="entry name" value="PRK09465.1"/>
    <property type="match status" value="1"/>
</dbReference>
<dbReference type="Pfam" id="PF02321">
    <property type="entry name" value="OEP"/>
    <property type="match status" value="2"/>
</dbReference>
<evidence type="ECO:0000256" key="2">
    <source>
        <dbReference type="ARBA" id="ARBA00007613"/>
    </source>
</evidence>
<name>A0ABN1EAL7_9GAMM</name>
<evidence type="ECO:0000313" key="11">
    <source>
        <dbReference type="Proteomes" id="UP001501169"/>
    </source>
</evidence>
<sequence>MKKTLISTLLASSFGLFSLQIAAADLQEIYQLATQKDPQLLKAIATRDSAREAIDVSKASLLPQVNLTAGYSKTMAERSQPLESGDLIIIDTEGSGWDAQVSLSQSLFDWTNWENLNTAEKRALQSQTNLDAASQELIVRVSQAYFNVLKAVDDLGFAEAEKRSIERQLEQTKQRFAVGLTAITDVHEAQAQFDSAVAREITAQNALETAREALREITGQYHAELATLNTDKFSTQTPSPASADEWVKLAEEKNLSLKANKLALEIAQNDIDIARAGHYPTVSLDASYGTSDTKSDVTVGGETTTTDLPRLDSKSIGLNLRVPLYSGGATTARTAVARANYVAAAQDLELSYRTAVRQVRSSFNDINANIATIRALEQAVISAESALNATEAGFEVGTRTIVDVLLSTRNLFEARRNLSGARYNYVIAILALKQAAGNLSEQDLTGINQALTN</sequence>
<evidence type="ECO:0000256" key="3">
    <source>
        <dbReference type="ARBA" id="ARBA00022448"/>
    </source>
</evidence>
<dbReference type="PANTHER" id="PTHR30026:SF20">
    <property type="entry name" value="OUTER MEMBRANE PROTEIN TOLC"/>
    <property type="match status" value="1"/>
</dbReference>
<dbReference type="InterPro" id="IPR010130">
    <property type="entry name" value="T1SS_OMP_TolC"/>
</dbReference>
<keyword evidence="7" id="KW-0998">Cell outer membrane</keyword>
<dbReference type="RefSeq" id="WP_226767789.1">
    <property type="nucleotide sequence ID" value="NZ_BAAAEO010000005.1"/>
</dbReference>
<dbReference type="InterPro" id="IPR051906">
    <property type="entry name" value="TolC-like"/>
</dbReference>
<evidence type="ECO:0000256" key="1">
    <source>
        <dbReference type="ARBA" id="ARBA00004442"/>
    </source>
</evidence>
<organism evidence="10 11">
    <name type="scientific">Rheinheimera aquimaris</name>
    <dbReference type="NCBI Taxonomy" id="412437"/>
    <lineage>
        <taxon>Bacteria</taxon>
        <taxon>Pseudomonadati</taxon>
        <taxon>Pseudomonadota</taxon>
        <taxon>Gammaproteobacteria</taxon>
        <taxon>Chromatiales</taxon>
        <taxon>Chromatiaceae</taxon>
        <taxon>Rheinheimera</taxon>
    </lineage>
</organism>
<dbReference type="NCBIfam" id="TIGR01844">
    <property type="entry name" value="type_I_sec_TolC"/>
    <property type="match status" value="1"/>
</dbReference>
<protein>
    <submittedName>
        <fullName evidence="10">Efflux RND transporter outer membrane protein VpoC</fullName>
    </submittedName>
</protein>
<dbReference type="InterPro" id="IPR058622">
    <property type="entry name" value="TolC"/>
</dbReference>
<evidence type="ECO:0000313" key="10">
    <source>
        <dbReference type="EMBL" id="GAA0562564.1"/>
    </source>
</evidence>
<evidence type="ECO:0000256" key="5">
    <source>
        <dbReference type="ARBA" id="ARBA00022692"/>
    </source>
</evidence>
<accession>A0ABN1EAL7</accession>
<keyword evidence="6" id="KW-0472">Membrane</keyword>
<feature type="chain" id="PRO_5045314331" evidence="9">
    <location>
        <begin position="24"/>
        <end position="453"/>
    </location>
</feature>
<dbReference type="PANTHER" id="PTHR30026">
    <property type="entry name" value="OUTER MEMBRANE PROTEIN TOLC"/>
    <property type="match status" value="1"/>
</dbReference>
<dbReference type="InterPro" id="IPR003423">
    <property type="entry name" value="OMP_efflux"/>
</dbReference>
<evidence type="ECO:0000256" key="6">
    <source>
        <dbReference type="ARBA" id="ARBA00023136"/>
    </source>
</evidence>
<evidence type="ECO:0000256" key="7">
    <source>
        <dbReference type="ARBA" id="ARBA00023237"/>
    </source>
</evidence>
<dbReference type="Gene3D" id="1.20.1600.10">
    <property type="entry name" value="Outer membrane efflux proteins (OEP)"/>
    <property type="match status" value="1"/>
</dbReference>
<keyword evidence="8" id="KW-0175">Coiled coil</keyword>
<evidence type="ECO:0000256" key="4">
    <source>
        <dbReference type="ARBA" id="ARBA00022452"/>
    </source>
</evidence>
<keyword evidence="11" id="KW-1185">Reference proteome</keyword>
<comment type="caution">
    <text evidence="10">The sequence shown here is derived from an EMBL/GenBank/DDBJ whole genome shotgun (WGS) entry which is preliminary data.</text>
</comment>
<reference evidence="10 11" key="1">
    <citation type="journal article" date="2019" name="Int. J. Syst. Evol. Microbiol.">
        <title>The Global Catalogue of Microorganisms (GCM) 10K type strain sequencing project: providing services to taxonomists for standard genome sequencing and annotation.</title>
        <authorList>
            <consortium name="The Broad Institute Genomics Platform"/>
            <consortium name="The Broad Institute Genome Sequencing Center for Infectious Disease"/>
            <person name="Wu L."/>
            <person name="Ma J."/>
        </authorList>
    </citation>
    <scope>NUCLEOTIDE SEQUENCE [LARGE SCALE GENOMIC DNA]</scope>
    <source>
        <strain evidence="10 11">JCM 14331</strain>
    </source>
</reference>